<keyword evidence="2" id="KW-1185">Reference proteome</keyword>
<dbReference type="Proteomes" id="UP000790709">
    <property type="component" value="Unassembled WGS sequence"/>
</dbReference>
<gene>
    <name evidence="1" type="ORF">BV22DRAFT_909093</name>
</gene>
<evidence type="ECO:0000313" key="1">
    <source>
        <dbReference type="EMBL" id="KAH7918424.1"/>
    </source>
</evidence>
<proteinExistence type="predicted"/>
<name>A0ACB8AZL5_9AGAM</name>
<accession>A0ACB8AZL5</accession>
<dbReference type="EMBL" id="MU266788">
    <property type="protein sequence ID" value="KAH7918424.1"/>
    <property type="molecule type" value="Genomic_DNA"/>
</dbReference>
<comment type="caution">
    <text evidence="1">The sequence shown here is derived from an EMBL/GenBank/DDBJ whole genome shotgun (WGS) entry which is preliminary data.</text>
</comment>
<sequence>MGGPCAEVMEPACAGMSRHLCDVGMCRVSRIVRNRTPLDVWSSSSRTMVDTSRCMAFAADQGGALASSSALRPRYHRGPIPTAVYVNSVLPCQTTAPNEARNGVDVNLVAPASLRTLDPMIPTQYCCLTCMNPAPVDTRSSVRGRHNRSQVRKMPLSCPPFHIVSAVSNIPPTVGTRLGVPWSAYLFVR</sequence>
<protein>
    <submittedName>
        <fullName evidence="1">Uncharacterized protein</fullName>
    </submittedName>
</protein>
<reference evidence="1" key="1">
    <citation type="journal article" date="2021" name="New Phytol.">
        <title>Evolutionary innovations through gain and loss of genes in the ectomycorrhizal Boletales.</title>
        <authorList>
            <person name="Wu G."/>
            <person name="Miyauchi S."/>
            <person name="Morin E."/>
            <person name="Kuo A."/>
            <person name="Drula E."/>
            <person name="Varga T."/>
            <person name="Kohler A."/>
            <person name="Feng B."/>
            <person name="Cao Y."/>
            <person name="Lipzen A."/>
            <person name="Daum C."/>
            <person name="Hundley H."/>
            <person name="Pangilinan J."/>
            <person name="Johnson J."/>
            <person name="Barry K."/>
            <person name="LaButti K."/>
            <person name="Ng V."/>
            <person name="Ahrendt S."/>
            <person name="Min B."/>
            <person name="Choi I.G."/>
            <person name="Park H."/>
            <person name="Plett J.M."/>
            <person name="Magnuson J."/>
            <person name="Spatafora J.W."/>
            <person name="Nagy L.G."/>
            <person name="Henrissat B."/>
            <person name="Grigoriev I.V."/>
            <person name="Yang Z.L."/>
            <person name="Xu J."/>
            <person name="Martin F.M."/>
        </authorList>
    </citation>
    <scope>NUCLEOTIDE SEQUENCE</scope>
    <source>
        <strain evidence="1">KUC20120723A-06</strain>
    </source>
</reference>
<evidence type="ECO:0000313" key="2">
    <source>
        <dbReference type="Proteomes" id="UP000790709"/>
    </source>
</evidence>
<organism evidence="1 2">
    <name type="scientific">Leucogyrophana mollusca</name>
    <dbReference type="NCBI Taxonomy" id="85980"/>
    <lineage>
        <taxon>Eukaryota</taxon>
        <taxon>Fungi</taxon>
        <taxon>Dikarya</taxon>
        <taxon>Basidiomycota</taxon>
        <taxon>Agaricomycotina</taxon>
        <taxon>Agaricomycetes</taxon>
        <taxon>Agaricomycetidae</taxon>
        <taxon>Boletales</taxon>
        <taxon>Boletales incertae sedis</taxon>
        <taxon>Leucogyrophana</taxon>
    </lineage>
</organism>